<sequence>MATTPESVDNLSDFLKCPICLEIYKKPKSLPCLHTFCETCLQEYINSENNPQATDKEESKPKVEDLNLKATHSVVQCPTCRDVIPIEKGVSKDAWLQKLPNNFFIISLLDKQSIKDKSKTCDPCTSDGKKEIALSWCVNCSEALCKQCQQYHQKFKAFRNHSFLDLSSVKTRDEASSLSGFIPCSEHPSSQAQVFCRDHRDTCCTLCATVRHRSCSEISTLEEAARKVKNEETTKDLDKRIDELKETLEKKISQKRTCQDNLKLSKESIETEGNDLINKAIQHLKTIETTFHNELQCHFKKDFSILDGEISNLSNLLSAVLYQKHVLTVSLAEGSNEECFVERENILRREEEIRKDYEKVKTDSSVATMVLTVNPELKNFASRVKTFGTFSSKKIIHGNMRNGQFYLLNQDALCTGICSAVFHQDHILITDYNEKQVLVLDLSLNCRFSIKMEGNPRDITVGRLGRVFVSLPGKNEVVEIDVVTKTSRKLFSTDACPWGILWCNGNVFITSGNTIDTYSEDGIKQDSFQTSNTWIMGKTSNGELLYSRDDSIVKKTMKIEEKKIFTRSGAGFRGIDTDTEGNIYVVGMSNQKLYQLTSDGTLLQEIDMNNYNLQGLWGICLNDKNNVAITTNTGKVALFEVLYQEQ</sequence>
<keyword evidence="4" id="KW-0862">Zinc</keyword>
<dbReference type="GO" id="GO:0008270">
    <property type="term" value="F:zinc ion binding"/>
    <property type="evidence" value="ECO:0007669"/>
    <property type="project" value="UniProtKB-KW"/>
</dbReference>
<dbReference type="PANTHER" id="PTHR25462:SF296">
    <property type="entry name" value="MEIOTIC P26, ISOFORM F"/>
    <property type="match status" value="1"/>
</dbReference>
<feature type="domain" description="RING-type" evidence="7">
    <location>
        <begin position="17"/>
        <end position="81"/>
    </location>
</feature>
<accession>A0A8B8CLQ5</accession>
<dbReference type="RefSeq" id="XP_022316782.1">
    <property type="nucleotide sequence ID" value="XM_022461074.1"/>
</dbReference>
<dbReference type="SMART" id="SM00336">
    <property type="entry name" value="BBOX"/>
    <property type="match status" value="1"/>
</dbReference>
<dbReference type="Proteomes" id="UP000694844">
    <property type="component" value="Chromosome 2"/>
</dbReference>
<proteinExistence type="predicted"/>
<feature type="domain" description="B box-type" evidence="8">
    <location>
        <begin position="116"/>
        <end position="166"/>
    </location>
</feature>
<evidence type="ECO:0000256" key="6">
    <source>
        <dbReference type="SAM" id="Coils"/>
    </source>
</evidence>
<dbReference type="SUPFAM" id="SSF57850">
    <property type="entry name" value="RING/U-box"/>
    <property type="match status" value="1"/>
</dbReference>
<evidence type="ECO:0000256" key="3">
    <source>
        <dbReference type="ARBA" id="ARBA00022771"/>
    </source>
</evidence>
<dbReference type="InterPro" id="IPR027370">
    <property type="entry name" value="Znf-RING_euk"/>
</dbReference>
<dbReference type="InterPro" id="IPR013083">
    <property type="entry name" value="Znf_RING/FYVE/PHD"/>
</dbReference>
<dbReference type="CDD" id="cd19756">
    <property type="entry name" value="Bbox2"/>
    <property type="match status" value="1"/>
</dbReference>
<evidence type="ECO:0000256" key="4">
    <source>
        <dbReference type="ARBA" id="ARBA00022833"/>
    </source>
</evidence>
<evidence type="ECO:0000313" key="10">
    <source>
        <dbReference type="RefSeq" id="XP_022316782.1"/>
    </source>
</evidence>
<gene>
    <name evidence="10" type="primary">LOC111120353</name>
</gene>
<dbReference type="Gene3D" id="3.30.160.60">
    <property type="entry name" value="Classic Zinc Finger"/>
    <property type="match status" value="1"/>
</dbReference>
<dbReference type="Gene3D" id="2.120.10.30">
    <property type="entry name" value="TolB, C-terminal domain"/>
    <property type="match status" value="1"/>
</dbReference>
<keyword evidence="6" id="KW-0175">Coiled coil</keyword>
<evidence type="ECO:0000256" key="2">
    <source>
        <dbReference type="ARBA" id="ARBA00022723"/>
    </source>
</evidence>
<dbReference type="Pfam" id="PF13445">
    <property type="entry name" value="zf-RING_UBOX"/>
    <property type="match status" value="1"/>
</dbReference>
<dbReference type="PROSITE" id="PS00518">
    <property type="entry name" value="ZF_RING_1"/>
    <property type="match status" value="1"/>
</dbReference>
<dbReference type="InterPro" id="IPR017907">
    <property type="entry name" value="Znf_RING_CS"/>
</dbReference>
<dbReference type="SUPFAM" id="SSF57845">
    <property type="entry name" value="B-box zinc-binding domain"/>
    <property type="match status" value="1"/>
</dbReference>
<feature type="domain" description="B box-type" evidence="8">
    <location>
        <begin position="179"/>
        <end position="223"/>
    </location>
</feature>
<dbReference type="KEGG" id="cvn:111120353"/>
<keyword evidence="2" id="KW-0479">Metal-binding</keyword>
<reference evidence="10" key="1">
    <citation type="submission" date="2025-08" db="UniProtKB">
        <authorList>
            <consortium name="RefSeq"/>
        </authorList>
    </citation>
    <scope>IDENTIFICATION</scope>
    <source>
        <tissue evidence="10">Whole sample</tissue>
    </source>
</reference>
<evidence type="ECO:0000259" key="7">
    <source>
        <dbReference type="PROSITE" id="PS50089"/>
    </source>
</evidence>
<dbReference type="GeneID" id="111120353"/>
<organism evidence="9 10">
    <name type="scientific">Crassostrea virginica</name>
    <name type="common">Eastern oyster</name>
    <dbReference type="NCBI Taxonomy" id="6565"/>
    <lineage>
        <taxon>Eukaryota</taxon>
        <taxon>Metazoa</taxon>
        <taxon>Spiralia</taxon>
        <taxon>Lophotrochozoa</taxon>
        <taxon>Mollusca</taxon>
        <taxon>Bivalvia</taxon>
        <taxon>Autobranchia</taxon>
        <taxon>Pteriomorphia</taxon>
        <taxon>Ostreida</taxon>
        <taxon>Ostreoidea</taxon>
        <taxon>Ostreidae</taxon>
        <taxon>Crassostrea</taxon>
    </lineage>
</organism>
<dbReference type="InterPro" id="IPR000315">
    <property type="entry name" value="Znf_B-box"/>
</dbReference>
<dbReference type="PROSITE" id="PS50119">
    <property type="entry name" value="ZF_BBOX"/>
    <property type="match status" value="2"/>
</dbReference>
<dbReference type="InterPro" id="IPR047153">
    <property type="entry name" value="TRIM45/56/19-like"/>
</dbReference>
<protein>
    <submittedName>
        <fullName evidence="10">Tripartite motif-containing protein 45-like</fullName>
    </submittedName>
</protein>
<dbReference type="OrthoDB" id="10066958at2759"/>
<dbReference type="PANTHER" id="PTHR25462">
    <property type="entry name" value="BONUS, ISOFORM C-RELATED"/>
    <property type="match status" value="1"/>
</dbReference>
<name>A0A8B8CLQ5_CRAVI</name>
<keyword evidence="9" id="KW-1185">Reference proteome</keyword>
<keyword evidence="3 5" id="KW-0863">Zinc-finger</keyword>
<dbReference type="InterPro" id="IPR001841">
    <property type="entry name" value="Znf_RING"/>
</dbReference>
<evidence type="ECO:0000256" key="1">
    <source>
        <dbReference type="ARBA" id="ARBA00022553"/>
    </source>
</evidence>
<dbReference type="PROSITE" id="PS50089">
    <property type="entry name" value="ZF_RING_2"/>
    <property type="match status" value="1"/>
</dbReference>
<dbReference type="AlphaFoldDB" id="A0A8B8CLQ5"/>
<evidence type="ECO:0000259" key="8">
    <source>
        <dbReference type="PROSITE" id="PS50119"/>
    </source>
</evidence>
<dbReference type="SUPFAM" id="SSF101898">
    <property type="entry name" value="NHL repeat"/>
    <property type="match status" value="1"/>
</dbReference>
<dbReference type="GO" id="GO:0061630">
    <property type="term" value="F:ubiquitin protein ligase activity"/>
    <property type="evidence" value="ECO:0007669"/>
    <property type="project" value="TreeGrafter"/>
</dbReference>
<dbReference type="SMART" id="SM00184">
    <property type="entry name" value="RING"/>
    <property type="match status" value="1"/>
</dbReference>
<keyword evidence="1" id="KW-0597">Phosphoprotein</keyword>
<dbReference type="CDD" id="cd19757">
    <property type="entry name" value="Bbox1"/>
    <property type="match status" value="1"/>
</dbReference>
<feature type="coiled-coil region" evidence="6">
    <location>
        <begin position="227"/>
        <end position="261"/>
    </location>
</feature>
<evidence type="ECO:0000313" key="9">
    <source>
        <dbReference type="Proteomes" id="UP000694844"/>
    </source>
</evidence>
<dbReference type="Gene3D" id="3.30.40.10">
    <property type="entry name" value="Zinc/RING finger domain, C3HC4 (zinc finger)"/>
    <property type="match status" value="1"/>
</dbReference>
<evidence type="ECO:0000256" key="5">
    <source>
        <dbReference type="PROSITE-ProRule" id="PRU00024"/>
    </source>
</evidence>
<dbReference type="InterPro" id="IPR011042">
    <property type="entry name" value="6-blade_b-propeller_TolB-like"/>
</dbReference>
<dbReference type="GO" id="GO:0005654">
    <property type="term" value="C:nucleoplasm"/>
    <property type="evidence" value="ECO:0007669"/>
    <property type="project" value="TreeGrafter"/>
</dbReference>